<protein>
    <submittedName>
        <fullName evidence="4">Cold shock domain-containing protein</fullName>
    </submittedName>
</protein>
<name>A0ABR8NV52_9GAMM</name>
<dbReference type="PROSITE" id="PS51857">
    <property type="entry name" value="CSD_2"/>
    <property type="match status" value="1"/>
</dbReference>
<comment type="subcellular location">
    <subcellularLocation>
        <location evidence="1">Cytoplasm</location>
    </subcellularLocation>
</comment>
<accession>A0ABR8NV52</accession>
<dbReference type="SUPFAM" id="SSF50249">
    <property type="entry name" value="Nucleic acid-binding proteins"/>
    <property type="match status" value="1"/>
</dbReference>
<dbReference type="PROSITE" id="PS00352">
    <property type="entry name" value="CSD_1"/>
    <property type="match status" value="1"/>
</dbReference>
<evidence type="ECO:0000256" key="1">
    <source>
        <dbReference type="RuleBase" id="RU000408"/>
    </source>
</evidence>
<gene>
    <name evidence="4" type="ORF">IF202_02645</name>
</gene>
<organism evidence="4 5">
    <name type="scientific">Marinomonas colpomeniae</name>
    <dbReference type="NCBI Taxonomy" id="2774408"/>
    <lineage>
        <taxon>Bacteria</taxon>
        <taxon>Pseudomonadati</taxon>
        <taxon>Pseudomonadota</taxon>
        <taxon>Gammaproteobacteria</taxon>
        <taxon>Oceanospirillales</taxon>
        <taxon>Oceanospirillaceae</taxon>
        <taxon>Marinomonas</taxon>
    </lineage>
</organism>
<reference evidence="4 5" key="1">
    <citation type="submission" date="2020-09" db="EMBL/GenBank/DDBJ databases">
        <title>Marinomonas sp. nov., isolated from the cysticercosis algae of Qingdao, China.</title>
        <authorList>
            <person name="Sun X."/>
        </authorList>
    </citation>
    <scope>NUCLEOTIDE SEQUENCE [LARGE SCALE GENOMIC DNA]</scope>
    <source>
        <strain evidence="4 5">SM2066</strain>
    </source>
</reference>
<dbReference type="Pfam" id="PF00313">
    <property type="entry name" value="CSD"/>
    <property type="match status" value="1"/>
</dbReference>
<evidence type="ECO:0000259" key="3">
    <source>
        <dbReference type="PROSITE" id="PS51857"/>
    </source>
</evidence>
<comment type="caution">
    <text evidence="4">The sequence shown here is derived from an EMBL/GenBank/DDBJ whole genome shotgun (WGS) entry which is preliminary data.</text>
</comment>
<dbReference type="EMBL" id="JACYFC010000001">
    <property type="protein sequence ID" value="MBD5769939.1"/>
    <property type="molecule type" value="Genomic_DNA"/>
</dbReference>
<feature type="region of interest" description="Disordered" evidence="2">
    <location>
        <begin position="70"/>
        <end position="91"/>
    </location>
</feature>
<dbReference type="InterPro" id="IPR012340">
    <property type="entry name" value="NA-bd_OB-fold"/>
</dbReference>
<evidence type="ECO:0000313" key="4">
    <source>
        <dbReference type="EMBL" id="MBD5769939.1"/>
    </source>
</evidence>
<keyword evidence="5" id="KW-1185">Reference proteome</keyword>
<evidence type="ECO:0000256" key="2">
    <source>
        <dbReference type="SAM" id="MobiDB-lite"/>
    </source>
</evidence>
<dbReference type="Proteomes" id="UP000604161">
    <property type="component" value="Unassembled WGS sequence"/>
</dbReference>
<dbReference type="InterPro" id="IPR002059">
    <property type="entry name" value="CSP_DNA-bd"/>
</dbReference>
<evidence type="ECO:0000313" key="5">
    <source>
        <dbReference type="Proteomes" id="UP000604161"/>
    </source>
</evidence>
<dbReference type="RefSeq" id="WP_191593316.1">
    <property type="nucleotide sequence ID" value="NZ_JACYFC010000001.1"/>
</dbReference>
<feature type="domain" description="CSD" evidence="3">
    <location>
        <begin position="1"/>
        <end position="66"/>
    </location>
</feature>
<dbReference type="Gene3D" id="2.40.50.140">
    <property type="entry name" value="Nucleic acid-binding proteins"/>
    <property type="match status" value="1"/>
</dbReference>
<dbReference type="InterPro" id="IPR019844">
    <property type="entry name" value="CSD_CS"/>
</dbReference>
<dbReference type="PANTHER" id="PTHR46565:SF20">
    <property type="entry name" value="COLD SHOCK DOMAIN-CONTAINING PROTEIN 4"/>
    <property type="match status" value="1"/>
</dbReference>
<dbReference type="CDD" id="cd04458">
    <property type="entry name" value="CSP_CDS"/>
    <property type="match status" value="1"/>
</dbReference>
<proteinExistence type="predicted"/>
<dbReference type="InterPro" id="IPR011129">
    <property type="entry name" value="CSD"/>
</dbReference>
<feature type="compositionally biased region" description="Basic and acidic residues" evidence="2">
    <location>
        <begin position="81"/>
        <end position="91"/>
    </location>
</feature>
<dbReference type="SMART" id="SM00357">
    <property type="entry name" value="CSP"/>
    <property type="match status" value="1"/>
</dbReference>
<dbReference type="PANTHER" id="PTHR46565">
    <property type="entry name" value="COLD SHOCK DOMAIN PROTEIN 2"/>
    <property type="match status" value="1"/>
</dbReference>
<dbReference type="PRINTS" id="PR00050">
    <property type="entry name" value="COLDSHOCK"/>
</dbReference>
<sequence length="91" mass="10200">MHQGSVKWFNNAKGYGFIVSEDFGEDLFIHYSAINIEGYKTLKAGQTVTFNTEPGERGLHAININPILCEQPEAQSQKTTPNDENKNRQTA</sequence>